<reference evidence="1 2" key="1">
    <citation type="submission" date="2019-09" db="EMBL/GenBank/DDBJ databases">
        <authorList>
            <person name="Depoorter E."/>
        </authorList>
    </citation>
    <scope>NUCLEOTIDE SEQUENCE [LARGE SCALE GENOMIC DNA]</scope>
    <source>
        <strain evidence="1">LMG 13014</strain>
    </source>
</reference>
<proteinExistence type="predicted"/>
<dbReference type="EMBL" id="CABVQC010000022">
    <property type="protein sequence ID" value="VWB76734.1"/>
    <property type="molecule type" value="Genomic_DNA"/>
</dbReference>
<protein>
    <submittedName>
        <fullName evidence="1">Uncharacterized protein</fullName>
    </submittedName>
</protein>
<dbReference type="Proteomes" id="UP000494261">
    <property type="component" value="Unassembled WGS sequence"/>
</dbReference>
<evidence type="ECO:0000313" key="2">
    <source>
        <dbReference type="Proteomes" id="UP000494261"/>
    </source>
</evidence>
<sequence>MDTLADLIRDESLFQADCIAFSRTRVIGYTVAGSRLDLDEAIEIDVSEVTDAFERFSIEIDGVTYAGGEGASHGSYGFFYKRTGHRVDWIVMSTTSDPFVAARRAGGAIAFMTQAGHEWVVSGDDVANLRIDRGQPPV</sequence>
<organism evidence="1 2">
    <name type="scientific">Burkholderia aenigmatica</name>
    <dbReference type="NCBI Taxonomy" id="2015348"/>
    <lineage>
        <taxon>Bacteria</taxon>
        <taxon>Pseudomonadati</taxon>
        <taxon>Pseudomonadota</taxon>
        <taxon>Betaproteobacteria</taxon>
        <taxon>Burkholderiales</taxon>
        <taxon>Burkholderiaceae</taxon>
        <taxon>Burkholderia</taxon>
        <taxon>Burkholderia cepacia complex</taxon>
    </lineage>
</organism>
<accession>A0A6P2M944</accession>
<name>A0A6P2M944_9BURK</name>
<dbReference type="RefSeq" id="WP_175023412.1">
    <property type="nucleotide sequence ID" value="NZ_CABVQC010000022.1"/>
</dbReference>
<dbReference type="AlphaFoldDB" id="A0A6P2M944"/>
<gene>
    <name evidence="1" type="ORF">BLA13014_03508</name>
</gene>
<evidence type="ECO:0000313" key="1">
    <source>
        <dbReference type="EMBL" id="VWB76734.1"/>
    </source>
</evidence>